<evidence type="ECO:0000256" key="3">
    <source>
        <dbReference type="ARBA" id="ARBA00022704"/>
    </source>
</evidence>
<accession>A0A183E7W5</accession>
<feature type="domain" description="Cystatin" evidence="4">
    <location>
        <begin position="2"/>
        <end position="48"/>
    </location>
</feature>
<dbReference type="InterPro" id="IPR046350">
    <property type="entry name" value="Cystatin_sf"/>
</dbReference>
<comment type="similarity">
    <text evidence="1">Belongs to the cystatin family.</text>
</comment>
<dbReference type="InterPro" id="IPR000010">
    <property type="entry name" value="Cystatin_dom"/>
</dbReference>
<dbReference type="Gene3D" id="3.10.450.10">
    <property type="match status" value="1"/>
</dbReference>
<evidence type="ECO:0000313" key="5">
    <source>
        <dbReference type="EMBL" id="VDN29080.1"/>
    </source>
</evidence>
<protein>
    <submittedName>
        <fullName evidence="7">Cystatin domain-containing protein</fullName>
    </submittedName>
</protein>
<dbReference type="SUPFAM" id="SSF54403">
    <property type="entry name" value="Cystatin/monellin"/>
    <property type="match status" value="1"/>
</dbReference>
<dbReference type="GO" id="GO:0031982">
    <property type="term" value="C:vesicle"/>
    <property type="evidence" value="ECO:0007669"/>
    <property type="project" value="TreeGrafter"/>
</dbReference>
<dbReference type="Proteomes" id="UP000271098">
    <property type="component" value="Unassembled WGS sequence"/>
</dbReference>
<dbReference type="AlphaFoldDB" id="A0A183E7W5"/>
<sequence>MYHLMPVKVLKASSQVVAGIKYKLNIQVARSKCKKSAATASVDLKSCERLEGHPDQVCFSITLFYINKKGRFITRPCRSVFIRMSDENISFYAYPYVRII</sequence>
<evidence type="ECO:0000256" key="2">
    <source>
        <dbReference type="ARBA" id="ARBA00022690"/>
    </source>
</evidence>
<evidence type="ECO:0000256" key="1">
    <source>
        <dbReference type="ARBA" id="ARBA00009403"/>
    </source>
</evidence>
<reference evidence="7" key="1">
    <citation type="submission" date="2016-06" db="UniProtKB">
        <authorList>
            <consortium name="WormBaseParasite"/>
        </authorList>
    </citation>
    <scope>IDENTIFICATION</scope>
</reference>
<reference evidence="5 6" key="2">
    <citation type="submission" date="2018-11" db="EMBL/GenBank/DDBJ databases">
        <authorList>
            <consortium name="Pathogen Informatics"/>
        </authorList>
    </citation>
    <scope>NUCLEOTIDE SEQUENCE [LARGE SCALE GENOMIC DNA]</scope>
</reference>
<keyword evidence="3" id="KW-0789">Thiol protease inhibitor</keyword>
<keyword evidence="2" id="KW-0646">Protease inhibitor</keyword>
<organism evidence="7">
    <name type="scientific">Gongylonema pulchrum</name>
    <dbReference type="NCBI Taxonomy" id="637853"/>
    <lineage>
        <taxon>Eukaryota</taxon>
        <taxon>Metazoa</taxon>
        <taxon>Ecdysozoa</taxon>
        <taxon>Nematoda</taxon>
        <taxon>Chromadorea</taxon>
        <taxon>Rhabditida</taxon>
        <taxon>Spirurina</taxon>
        <taxon>Spiruromorpha</taxon>
        <taxon>Spiruroidea</taxon>
        <taxon>Gongylonematidae</taxon>
        <taxon>Gongylonema</taxon>
    </lineage>
</organism>
<name>A0A183E7W5_9BILA</name>
<keyword evidence="6" id="KW-1185">Reference proteome</keyword>
<dbReference type="GO" id="GO:0004869">
    <property type="term" value="F:cysteine-type endopeptidase inhibitor activity"/>
    <property type="evidence" value="ECO:0007669"/>
    <property type="project" value="UniProtKB-KW"/>
</dbReference>
<evidence type="ECO:0000313" key="6">
    <source>
        <dbReference type="Proteomes" id="UP000271098"/>
    </source>
</evidence>
<dbReference type="PANTHER" id="PTHR46186:SF2">
    <property type="entry name" value="CYSTATIN"/>
    <property type="match status" value="1"/>
</dbReference>
<proteinExistence type="inferred from homology"/>
<dbReference type="WBParaSite" id="GPUH_0001707801-mRNA-1">
    <property type="protein sequence ID" value="GPUH_0001707801-mRNA-1"/>
    <property type="gene ID" value="GPUH_0001707801"/>
</dbReference>
<dbReference type="InterPro" id="IPR018073">
    <property type="entry name" value="Prot_inh_cystat_CS"/>
</dbReference>
<dbReference type="Pfam" id="PF00031">
    <property type="entry name" value="Cystatin"/>
    <property type="match status" value="1"/>
</dbReference>
<gene>
    <name evidence="5" type="ORF">GPUH_LOCUS17057</name>
</gene>
<dbReference type="OrthoDB" id="110606at2759"/>
<evidence type="ECO:0000313" key="7">
    <source>
        <dbReference type="WBParaSite" id="GPUH_0001707801-mRNA-1"/>
    </source>
</evidence>
<dbReference type="EMBL" id="UYRT01084615">
    <property type="protein sequence ID" value="VDN29080.1"/>
    <property type="molecule type" value="Genomic_DNA"/>
</dbReference>
<evidence type="ECO:0000259" key="4">
    <source>
        <dbReference type="Pfam" id="PF00031"/>
    </source>
</evidence>
<dbReference type="CDD" id="cd00042">
    <property type="entry name" value="CY"/>
    <property type="match status" value="1"/>
</dbReference>
<dbReference type="GO" id="GO:0005615">
    <property type="term" value="C:extracellular space"/>
    <property type="evidence" value="ECO:0007669"/>
    <property type="project" value="TreeGrafter"/>
</dbReference>
<dbReference type="PANTHER" id="PTHR46186">
    <property type="entry name" value="CYSTATIN"/>
    <property type="match status" value="1"/>
</dbReference>
<dbReference type="PROSITE" id="PS00287">
    <property type="entry name" value="CYSTATIN"/>
    <property type="match status" value="1"/>
</dbReference>
<dbReference type="GO" id="GO:0005737">
    <property type="term" value="C:cytoplasm"/>
    <property type="evidence" value="ECO:0007669"/>
    <property type="project" value="TreeGrafter"/>
</dbReference>